<dbReference type="PRINTS" id="PR00420">
    <property type="entry name" value="RNGMNOXGNASE"/>
</dbReference>
<comment type="caution">
    <text evidence="6">The sequence shown here is derived from an EMBL/GenBank/DDBJ whole genome shotgun (WGS) entry which is preliminary data.</text>
</comment>
<accession>A0A8J3RJF0</accession>
<evidence type="ECO:0000313" key="7">
    <source>
        <dbReference type="Proteomes" id="UP000610966"/>
    </source>
</evidence>
<dbReference type="Gene3D" id="3.30.9.10">
    <property type="entry name" value="D-Amino Acid Oxidase, subunit A, domain 2"/>
    <property type="match status" value="1"/>
</dbReference>
<dbReference type="SUPFAM" id="SSF51905">
    <property type="entry name" value="FAD/NAD(P)-binding domain"/>
    <property type="match status" value="1"/>
</dbReference>
<evidence type="ECO:0000313" key="6">
    <source>
        <dbReference type="EMBL" id="GIH73423.1"/>
    </source>
</evidence>
<dbReference type="InterPro" id="IPR002938">
    <property type="entry name" value="FAD-bd"/>
</dbReference>
<dbReference type="GO" id="GO:0071949">
    <property type="term" value="F:FAD binding"/>
    <property type="evidence" value="ECO:0007669"/>
    <property type="project" value="InterPro"/>
</dbReference>
<evidence type="ECO:0000256" key="4">
    <source>
        <dbReference type="SAM" id="MobiDB-lite"/>
    </source>
</evidence>
<feature type="region of interest" description="Disordered" evidence="4">
    <location>
        <begin position="1"/>
        <end position="29"/>
    </location>
</feature>
<dbReference type="Proteomes" id="UP000610966">
    <property type="component" value="Unassembled WGS sequence"/>
</dbReference>
<gene>
    <name evidence="6" type="ORF">Mth01_56760</name>
</gene>
<dbReference type="PANTHER" id="PTHR43004:SF19">
    <property type="entry name" value="BINDING MONOOXYGENASE, PUTATIVE (JCVI)-RELATED"/>
    <property type="match status" value="1"/>
</dbReference>
<dbReference type="Gene3D" id="3.50.50.60">
    <property type="entry name" value="FAD/NAD(P)-binding domain"/>
    <property type="match status" value="1"/>
</dbReference>
<evidence type="ECO:0000259" key="5">
    <source>
        <dbReference type="Pfam" id="PF01494"/>
    </source>
</evidence>
<reference evidence="6" key="1">
    <citation type="submission" date="2021-01" db="EMBL/GenBank/DDBJ databases">
        <title>Whole genome shotgun sequence of Sphaerimonospora thailandensis NBRC 107569.</title>
        <authorList>
            <person name="Komaki H."/>
            <person name="Tamura T."/>
        </authorList>
    </citation>
    <scope>NUCLEOTIDE SEQUENCE</scope>
    <source>
        <strain evidence="6">NBRC 107569</strain>
    </source>
</reference>
<comment type="cofactor">
    <cofactor evidence="1">
        <name>FAD</name>
        <dbReference type="ChEBI" id="CHEBI:57692"/>
    </cofactor>
</comment>
<dbReference type="RefSeq" id="WP_204019049.1">
    <property type="nucleotide sequence ID" value="NZ_BOOG01000090.1"/>
</dbReference>
<proteinExistence type="predicted"/>
<dbReference type="EMBL" id="BOOG01000090">
    <property type="protein sequence ID" value="GIH73423.1"/>
    <property type="molecule type" value="Genomic_DNA"/>
</dbReference>
<name>A0A8J3RJF0_9ACTN</name>
<dbReference type="Gene3D" id="3.40.30.120">
    <property type="match status" value="1"/>
</dbReference>
<keyword evidence="7" id="KW-1185">Reference proteome</keyword>
<dbReference type="Pfam" id="PF01494">
    <property type="entry name" value="FAD_binding_3"/>
    <property type="match status" value="1"/>
</dbReference>
<feature type="domain" description="FAD-binding" evidence="5">
    <location>
        <begin position="28"/>
        <end position="382"/>
    </location>
</feature>
<keyword evidence="2" id="KW-0285">Flavoprotein</keyword>
<dbReference type="PANTHER" id="PTHR43004">
    <property type="entry name" value="TRK SYSTEM POTASSIUM UPTAKE PROTEIN"/>
    <property type="match status" value="1"/>
</dbReference>
<sequence>MSQRAKQPAPVGLPSSAPAPGPEPDETIPVLVAGAGPGGLSTAVFLGLHGVPALVVERHPGTSTAVKATGQYPHTMEALAIAGVAETVRERGRTYRSDFHMVVAKTLSGPVLRTLMSGDQLSMRHVSPEDWGTASQSTVEAVLADRAAELGARLRFSTRLTSLTQDADGVTAVTDHTDTGERRVIRAQYLVAADGWRSAIRQSLGIAVSGRGTVGKVLRVLFEADLSEPLSHTDGAADGRRFTALHVGRAVLFNTEIPGLYGYFRNLTPELPDGWWTREGTVTEQIRSDLGIPDTPLKIKEIGETEISCGVAERFREGRVLLVGDAAHVMPPTGGMGGNTAYLDGLYLGWKLAAVLNGTAGQRLLDSHDVERQPYATELVEQQFANLVDRVSPELADESLGEPLPPPVIAFGYRFPKGAVLTEPDDGGELFEDPARPTGRPGSHAPYVPLTRPDGSATSTTALFGHAFVLLTGPDGAAWAEGAVTAADALGVAVQVHPVGPGTGLLDTDGAFAAAYGIGADGAALVRPDRFVAWRSTGTRPDPVAEIEHALRHVLHRPVP</sequence>
<dbReference type="InterPro" id="IPR036188">
    <property type="entry name" value="FAD/NAD-bd_sf"/>
</dbReference>
<keyword evidence="3" id="KW-0274">FAD</keyword>
<evidence type="ECO:0000256" key="1">
    <source>
        <dbReference type="ARBA" id="ARBA00001974"/>
    </source>
</evidence>
<evidence type="ECO:0000256" key="3">
    <source>
        <dbReference type="ARBA" id="ARBA00022827"/>
    </source>
</evidence>
<dbReference type="AlphaFoldDB" id="A0A8J3RJF0"/>
<organism evidence="6 7">
    <name type="scientific">Sphaerimonospora thailandensis</name>
    <dbReference type="NCBI Taxonomy" id="795644"/>
    <lineage>
        <taxon>Bacteria</taxon>
        <taxon>Bacillati</taxon>
        <taxon>Actinomycetota</taxon>
        <taxon>Actinomycetes</taxon>
        <taxon>Streptosporangiales</taxon>
        <taxon>Streptosporangiaceae</taxon>
        <taxon>Sphaerimonospora</taxon>
    </lineage>
</organism>
<protein>
    <submittedName>
        <fullName evidence="6">FAD-dependent oxidoreductase</fullName>
    </submittedName>
</protein>
<dbReference type="InterPro" id="IPR050641">
    <property type="entry name" value="RIFMO-like"/>
</dbReference>
<dbReference type="Pfam" id="PF21274">
    <property type="entry name" value="Rng_hyd_C"/>
    <property type="match status" value="1"/>
</dbReference>
<dbReference type="GO" id="GO:0016709">
    <property type="term" value="F:oxidoreductase activity, acting on paired donors, with incorporation or reduction of molecular oxygen, NAD(P)H as one donor, and incorporation of one atom of oxygen"/>
    <property type="evidence" value="ECO:0007669"/>
    <property type="project" value="UniProtKB-ARBA"/>
</dbReference>
<evidence type="ECO:0000256" key="2">
    <source>
        <dbReference type="ARBA" id="ARBA00022630"/>
    </source>
</evidence>